<dbReference type="EMBL" id="CADEPI010000362">
    <property type="protein sequence ID" value="CAB3384618.1"/>
    <property type="molecule type" value="Genomic_DNA"/>
</dbReference>
<evidence type="ECO:0000313" key="2">
    <source>
        <dbReference type="Proteomes" id="UP000494165"/>
    </source>
</evidence>
<reference evidence="1 2" key="1">
    <citation type="submission" date="2020-04" db="EMBL/GenBank/DDBJ databases">
        <authorList>
            <person name="Alioto T."/>
            <person name="Alioto T."/>
            <person name="Gomez Garrido J."/>
        </authorList>
    </citation>
    <scope>NUCLEOTIDE SEQUENCE [LARGE SCALE GENOMIC DNA]</scope>
</reference>
<gene>
    <name evidence="1" type="ORF">CLODIP_2_CD15018</name>
</gene>
<protein>
    <submittedName>
        <fullName evidence="1">Uncharacterized protein</fullName>
    </submittedName>
</protein>
<evidence type="ECO:0000313" key="1">
    <source>
        <dbReference type="EMBL" id="CAB3384618.1"/>
    </source>
</evidence>
<accession>A0A8S1DX37</accession>
<name>A0A8S1DX37_9INSE</name>
<keyword evidence="2" id="KW-1185">Reference proteome</keyword>
<dbReference type="AlphaFoldDB" id="A0A8S1DX37"/>
<organism evidence="1 2">
    <name type="scientific">Cloeon dipterum</name>
    <dbReference type="NCBI Taxonomy" id="197152"/>
    <lineage>
        <taxon>Eukaryota</taxon>
        <taxon>Metazoa</taxon>
        <taxon>Ecdysozoa</taxon>
        <taxon>Arthropoda</taxon>
        <taxon>Hexapoda</taxon>
        <taxon>Insecta</taxon>
        <taxon>Pterygota</taxon>
        <taxon>Palaeoptera</taxon>
        <taxon>Ephemeroptera</taxon>
        <taxon>Pisciforma</taxon>
        <taxon>Baetidae</taxon>
        <taxon>Cloeon</taxon>
    </lineage>
</organism>
<comment type="caution">
    <text evidence="1">The sequence shown here is derived from an EMBL/GenBank/DDBJ whole genome shotgun (WGS) entry which is preliminary data.</text>
</comment>
<proteinExistence type="predicted"/>
<sequence>MDTFGPSSFAAWWCYWDTVSSKPVRYAESCERVSVRQERSEGYPSCPVGECVASVAYIRESQLLCKKSESAAGKEDKLRADE</sequence>
<dbReference type="Proteomes" id="UP000494165">
    <property type="component" value="Unassembled WGS sequence"/>
</dbReference>